<keyword evidence="1" id="KW-0732">Signal</keyword>
<dbReference type="Pfam" id="PF17389">
    <property type="entry name" value="Bac_rhamnosid6H"/>
    <property type="match status" value="1"/>
</dbReference>
<proteinExistence type="predicted"/>
<dbReference type="PANTHER" id="PTHR34987:SF6">
    <property type="entry name" value="ALPHA-L-RHAMNOSIDASE SIX-HAIRPIN GLYCOSIDASE DOMAIN-CONTAINING PROTEIN"/>
    <property type="match status" value="1"/>
</dbReference>
<keyword evidence="4" id="KW-1185">Reference proteome</keyword>
<dbReference type="InterPro" id="IPR035396">
    <property type="entry name" value="Bac_rhamnosid6H"/>
</dbReference>
<dbReference type="GO" id="GO:0003824">
    <property type="term" value="F:catalytic activity"/>
    <property type="evidence" value="ECO:0007669"/>
    <property type="project" value="UniProtKB-ARBA"/>
</dbReference>
<dbReference type="EMBL" id="FJOG01000048">
    <property type="protein sequence ID" value="CZR67893.1"/>
    <property type="molecule type" value="Genomic_DNA"/>
</dbReference>
<dbReference type="PANTHER" id="PTHR34987">
    <property type="entry name" value="C, PUTATIVE (AFU_ORTHOLOGUE AFUA_3G02880)-RELATED"/>
    <property type="match status" value="1"/>
</dbReference>
<name>A0A1L7XS74_9HELO</name>
<dbReference type="InterPro" id="IPR012341">
    <property type="entry name" value="6hp_glycosidase-like_sf"/>
</dbReference>
<feature type="domain" description="Alpha-L-rhamnosidase six-hairpin glycosidase" evidence="2">
    <location>
        <begin position="243"/>
        <end position="465"/>
    </location>
</feature>
<accession>A0A1L7XS74</accession>
<dbReference type="InterPro" id="IPR008928">
    <property type="entry name" value="6-hairpin_glycosidase_sf"/>
</dbReference>
<dbReference type="AlphaFoldDB" id="A0A1L7XS74"/>
<gene>
    <name evidence="3" type="ORF">PAC_17792</name>
</gene>
<feature type="signal peptide" evidence="1">
    <location>
        <begin position="1"/>
        <end position="19"/>
    </location>
</feature>
<protein>
    <submittedName>
        <fullName evidence="3">Related to alpha-L-rhamnosidase A</fullName>
    </submittedName>
</protein>
<dbReference type="STRING" id="576137.A0A1L7XS74"/>
<dbReference type="Proteomes" id="UP000184330">
    <property type="component" value="Unassembled WGS sequence"/>
</dbReference>
<dbReference type="OrthoDB" id="10036721at2759"/>
<dbReference type="SUPFAM" id="SSF48208">
    <property type="entry name" value="Six-hairpin glycosidases"/>
    <property type="match status" value="1"/>
</dbReference>
<evidence type="ECO:0000313" key="3">
    <source>
        <dbReference type="EMBL" id="CZR67893.1"/>
    </source>
</evidence>
<organism evidence="3 4">
    <name type="scientific">Phialocephala subalpina</name>
    <dbReference type="NCBI Taxonomy" id="576137"/>
    <lineage>
        <taxon>Eukaryota</taxon>
        <taxon>Fungi</taxon>
        <taxon>Dikarya</taxon>
        <taxon>Ascomycota</taxon>
        <taxon>Pezizomycotina</taxon>
        <taxon>Leotiomycetes</taxon>
        <taxon>Helotiales</taxon>
        <taxon>Mollisiaceae</taxon>
        <taxon>Phialocephala</taxon>
        <taxon>Phialocephala fortinii species complex</taxon>
    </lineage>
</organism>
<evidence type="ECO:0000256" key="1">
    <source>
        <dbReference type="SAM" id="SignalP"/>
    </source>
</evidence>
<dbReference type="GO" id="GO:0005975">
    <property type="term" value="P:carbohydrate metabolic process"/>
    <property type="evidence" value="ECO:0007669"/>
    <property type="project" value="InterPro"/>
</dbReference>
<reference evidence="3 4" key="1">
    <citation type="submission" date="2016-03" db="EMBL/GenBank/DDBJ databases">
        <authorList>
            <person name="Ploux O."/>
        </authorList>
    </citation>
    <scope>NUCLEOTIDE SEQUENCE [LARGE SCALE GENOMIC DNA]</scope>
    <source>
        <strain evidence="3 4">UAMH 11012</strain>
    </source>
</reference>
<sequence>MSRLFFLLVAALSSSFVSAVPYSEYILAPETRNLHPASVHKVNGTVTNVNSLIEPSEGSTTFYGNSSVTFDYGKNIAGVVSVTVANSSSPDALIGLTYTESSLWINGQASDATADAGLDEVLWLPVGKGPGTYTVERYHERGAFRYLSLVNNGTASIVVTSVVTNFTAAPLQNLREYAGYFHSNDELLNRIWYAGAYTNQICNIDPHWGNALVHLGTISSNMTISLPQTDTWYNNATITEGGSCVVDGAKRDRQVWPGDMSVALPSIFVSTNDLVSVQNSLNSLLALQNASTGQLPYAGYPFNELGIVSFTYHLYSLIGISYYYQYSGDLGYLQSVWHHFTFGLAWSLSYIDDSGMMNVTSAADWLRVGMGGHNIEANAILYYTLTQGISLATILNDTTSASSWATTASTLKVAANKALWNPTTNLYTDNETTTLSPQDGNAWAIKANLTLSPEQNQKISQALKARWGTYGAPAPEAGSPLTISPFIGSFELEAHLLASDPASALELIRRQWGFMLNDPRMTNSTFIEGFSADGSLHYAPYTNDPRVSHAHGWSTGPTSLMSFYIAGIRLEEAGGGTWRIAPQAGDLTEVAAGFSTALGWFENKMQASGGTNGTITEMRFSTPVGTTGSVSLPGVKGTLKGVDGESAVLVDGVAEGLKGGNWTLAIS</sequence>
<dbReference type="Gene3D" id="2.60.420.10">
    <property type="entry name" value="Maltose phosphorylase, domain 3"/>
    <property type="match status" value="1"/>
</dbReference>
<dbReference type="Gene3D" id="1.50.10.10">
    <property type="match status" value="1"/>
</dbReference>
<feature type="chain" id="PRO_5012205531" evidence="1">
    <location>
        <begin position="20"/>
        <end position="667"/>
    </location>
</feature>
<evidence type="ECO:0000259" key="2">
    <source>
        <dbReference type="Pfam" id="PF17389"/>
    </source>
</evidence>
<evidence type="ECO:0000313" key="4">
    <source>
        <dbReference type="Proteomes" id="UP000184330"/>
    </source>
</evidence>